<dbReference type="PROSITE" id="PS51352">
    <property type="entry name" value="THIOREDOXIN_2"/>
    <property type="match status" value="1"/>
</dbReference>
<accession>A0ABW9UPA3</accession>
<feature type="domain" description="Thioredoxin" evidence="2">
    <location>
        <begin position="96"/>
        <end position="234"/>
    </location>
</feature>
<dbReference type="InterPro" id="IPR000866">
    <property type="entry name" value="AhpC/TSA"/>
</dbReference>
<keyword evidence="4" id="KW-1185">Reference proteome</keyword>
<dbReference type="InterPro" id="IPR017937">
    <property type="entry name" value="Thioredoxin_CS"/>
</dbReference>
<comment type="caution">
    <text evidence="3">The sequence shown here is derived from an EMBL/GenBank/DDBJ whole genome shotgun (WGS) entry which is preliminary data.</text>
</comment>
<name>A0ABW9UPA3_9BACL</name>
<dbReference type="PANTHER" id="PTHR42852:SF13">
    <property type="entry name" value="PROTEIN DIPZ"/>
    <property type="match status" value="1"/>
</dbReference>
<dbReference type="InterPro" id="IPR050553">
    <property type="entry name" value="Thioredoxin_ResA/DsbE_sf"/>
</dbReference>
<dbReference type="CDD" id="cd02966">
    <property type="entry name" value="TlpA_like_family"/>
    <property type="match status" value="1"/>
</dbReference>
<proteinExistence type="predicted"/>
<dbReference type="EMBL" id="WSEM01000037">
    <property type="protein sequence ID" value="MVQ39750.1"/>
    <property type="molecule type" value="Genomic_DNA"/>
</dbReference>
<dbReference type="SUPFAM" id="SSF52833">
    <property type="entry name" value="Thioredoxin-like"/>
    <property type="match status" value="1"/>
</dbReference>
<keyword evidence="1" id="KW-1015">Disulfide bond</keyword>
<dbReference type="Pfam" id="PF00578">
    <property type="entry name" value="AhpC-TSA"/>
    <property type="match status" value="1"/>
</dbReference>
<dbReference type="Gene3D" id="3.40.30.10">
    <property type="entry name" value="Glutaredoxin"/>
    <property type="match status" value="1"/>
</dbReference>
<gene>
    <name evidence="3" type="ORF">GON05_34685</name>
</gene>
<sequence length="235" mass="26559">MPCPELLSESRKVSPNRVKTPFFHMDIIRVNNVQGEVHMKKMISVLVGILLLSCLPLYLHFAHKSTEPDSGGDGQRLDVHKLESIVNLASSGEKAGTNDVKAPSFTLKALDGSYHTIGGKREKPVVIHFWASWCEACSVEVATLRKLYGQYKDQVDFLGINVSTEEKPENIEKFVKQNNLKYPILLDEHRHAADLYQLHALPTVFLIDKNGYVMDTFHMVDPLELEEKIKHLAEP</sequence>
<organism evidence="3 4">
    <name type="scientific">Paenibacillus anseongense</name>
    <dbReference type="NCBI Taxonomy" id="2682845"/>
    <lineage>
        <taxon>Bacteria</taxon>
        <taxon>Bacillati</taxon>
        <taxon>Bacillota</taxon>
        <taxon>Bacilli</taxon>
        <taxon>Bacillales</taxon>
        <taxon>Paenibacillaceae</taxon>
        <taxon>Paenibacillus</taxon>
    </lineage>
</organism>
<dbReference type="InterPro" id="IPR036249">
    <property type="entry name" value="Thioredoxin-like_sf"/>
</dbReference>
<evidence type="ECO:0000259" key="2">
    <source>
        <dbReference type="PROSITE" id="PS51352"/>
    </source>
</evidence>
<evidence type="ECO:0000313" key="4">
    <source>
        <dbReference type="Proteomes" id="UP000467637"/>
    </source>
</evidence>
<evidence type="ECO:0000313" key="3">
    <source>
        <dbReference type="EMBL" id="MVQ39750.1"/>
    </source>
</evidence>
<protein>
    <submittedName>
        <fullName evidence="3">Redoxin domain-containing protein</fullName>
    </submittedName>
</protein>
<reference evidence="3 4" key="1">
    <citation type="submission" date="2019-12" db="EMBL/GenBank/DDBJ databases">
        <authorList>
            <person name="Huq M.A."/>
        </authorList>
    </citation>
    <scope>NUCLEOTIDE SEQUENCE [LARGE SCALE GENOMIC DNA]</scope>
    <source>
        <strain evidence="3 4">MAH-34</strain>
    </source>
</reference>
<dbReference type="InterPro" id="IPR013766">
    <property type="entry name" value="Thioredoxin_domain"/>
</dbReference>
<dbReference type="Proteomes" id="UP000467637">
    <property type="component" value="Unassembled WGS sequence"/>
</dbReference>
<evidence type="ECO:0000256" key="1">
    <source>
        <dbReference type="ARBA" id="ARBA00023157"/>
    </source>
</evidence>
<dbReference type="PROSITE" id="PS00194">
    <property type="entry name" value="THIOREDOXIN_1"/>
    <property type="match status" value="1"/>
</dbReference>
<dbReference type="PANTHER" id="PTHR42852">
    <property type="entry name" value="THIOL:DISULFIDE INTERCHANGE PROTEIN DSBE"/>
    <property type="match status" value="1"/>
</dbReference>